<dbReference type="Proteomes" id="UP000243937">
    <property type="component" value="Chromosome"/>
</dbReference>
<accession>A0A1Y0D7U7</accession>
<keyword evidence="9" id="KW-0282">Flagellum</keyword>
<evidence type="ECO:0000256" key="1">
    <source>
        <dbReference type="ARBA" id="ARBA00010577"/>
    </source>
</evidence>
<comment type="function">
    <text evidence="4 5">Required for flagellar hook formation. May act as a scaffolding protein.</text>
</comment>
<evidence type="ECO:0000313" key="10">
    <source>
        <dbReference type="Proteomes" id="UP000243937"/>
    </source>
</evidence>
<dbReference type="GO" id="GO:0044781">
    <property type="term" value="P:bacterial-type flagellum organization"/>
    <property type="evidence" value="ECO:0007669"/>
    <property type="project" value="UniProtKB-UniRule"/>
</dbReference>
<dbReference type="Pfam" id="PF03963">
    <property type="entry name" value="FlgD"/>
    <property type="match status" value="1"/>
</dbReference>
<reference evidence="9 10" key="1">
    <citation type="journal article" date="2014" name="Int. J. Syst. Evol. Microbiol.">
        <title>Oceanisphaera profunda sp. nov., a marine bacterium isolated from deep-sea sediment, and emended description of the genus Oceanisphaera.</title>
        <authorList>
            <person name="Xu Z."/>
            <person name="Zhang X.Y."/>
            <person name="Su H.N."/>
            <person name="Yu Z.C."/>
            <person name="Liu C."/>
            <person name="Li H."/>
            <person name="Chen X.L."/>
            <person name="Song X.Y."/>
            <person name="Xie B.B."/>
            <person name="Qin Q.L."/>
            <person name="Zhou B.C."/>
            <person name="Shi M."/>
            <person name="Huang Y."/>
            <person name="Zhang Y.Z."/>
        </authorList>
    </citation>
    <scope>NUCLEOTIDE SEQUENCE [LARGE SCALE GENOMIC DNA]</scope>
    <source>
        <strain evidence="9 10">SM1222</strain>
    </source>
</reference>
<dbReference type="RefSeq" id="WP_087037815.1">
    <property type="nucleotide sequence ID" value="NZ_CP021377.1"/>
</dbReference>
<gene>
    <name evidence="9" type="ORF">CBP31_12580</name>
</gene>
<evidence type="ECO:0000259" key="8">
    <source>
        <dbReference type="Pfam" id="PF13861"/>
    </source>
</evidence>
<comment type="similarity">
    <text evidence="1 5">Belongs to the FlgD family.</text>
</comment>
<feature type="region of interest" description="Disordered" evidence="6">
    <location>
        <begin position="1"/>
        <end position="26"/>
    </location>
</feature>
<dbReference type="AlphaFoldDB" id="A0A1Y0D7U7"/>
<dbReference type="Gene3D" id="2.60.40.4070">
    <property type="match status" value="1"/>
</dbReference>
<dbReference type="InterPro" id="IPR025965">
    <property type="entry name" value="FlgD/Vpr_Ig-like"/>
</dbReference>
<evidence type="ECO:0000256" key="6">
    <source>
        <dbReference type="SAM" id="MobiDB-lite"/>
    </source>
</evidence>
<protein>
    <recommendedName>
        <fullName evidence="2 5">Basal-body rod modification protein FlgD</fullName>
    </recommendedName>
</protein>
<keyword evidence="3 5" id="KW-1005">Bacterial flagellum biogenesis</keyword>
<name>A0A1Y0D7U7_9GAMM</name>
<sequence>MQVNQDYLTGLKWPGEQSPADKAEQNNNAKLEQEDFFSLLTQQLAYQDPFKPADNAQMVSQMTSFATSEGINQMSAQLMGLNEVMTSNQALQASSLVGQDVLLPTDLAHWDQTDTVNGVIAAGEGAQNIKVRVEDEKGQLIREITLDGPQRGNVPFSWDGLNEQGEPAPVGKYKFKVNALMGDQREDLNALMFARVNSVTLGSGENPTLVNLSGLGGLPLSQVLEISGRKPA</sequence>
<keyword evidence="9" id="KW-0966">Cell projection</keyword>
<dbReference type="InterPro" id="IPR005648">
    <property type="entry name" value="FlgD"/>
</dbReference>
<evidence type="ECO:0000256" key="4">
    <source>
        <dbReference type="ARBA" id="ARBA00024746"/>
    </source>
</evidence>
<feature type="domain" description="FlgD Tudor-like" evidence="8">
    <location>
        <begin position="88"/>
        <end position="223"/>
    </location>
</feature>
<organism evidence="9 10">
    <name type="scientific">Oceanisphaera profunda</name>
    <dbReference type="NCBI Taxonomy" id="1416627"/>
    <lineage>
        <taxon>Bacteria</taxon>
        <taxon>Pseudomonadati</taxon>
        <taxon>Pseudomonadota</taxon>
        <taxon>Gammaproteobacteria</taxon>
        <taxon>Aeromonadales</taxon>
        <taxon>Aeromonadaceae</taxon>
        <taxon>Oceanisphaera</taxon>
    </lineage>
</organism>
<proteinExistence type="inferred from homology"/>
<feature type="domain" description="FlgD/Vpr Ig-like" evidence="7">
    <location>
        <begin position="110"/>
        <end position="180"/>
    </location>
</feature>
<dbReference type="InterPro" id="IPR025963">
    <property type="entry name" value="FLgD_Tudor"/>
</dbReference>
<dbReference type="Pfam" id="PF13861">
    <property type="entry name" value="FLgD_tudor"/>
    <property type="match status" value="1"/>
</dbReference>
<keyword evidence="9" id="KW-0969">Cilium</keyword>
<evidence type="ECO:0000256" key="5">
    <source>
        <dbReference type="RuleBase" id="RU362076"/>
    </source>
</evidence>
<dbReference type="OrthoDB" id="9785233at2"/>
<keyword evidence="10" id="KW-1185">Reference proteome</keyword>
<evidence type="ECO:0000256" key="2">
    <source>
        <dbReference type="ARBA" id="ARBA00016013"/>
    </source>
</evidence>
<dbReference type="Pfam" id="PF13860">
    <property type="entry name" value="FlgD_ig"/>
    <property type="match status" value="1"/>
</dbReference>
<dbReference type="Gene3D" id="2.30.30.910">
    <property type="match status" value="1"/>
</dbReference>
<evidence type="ECO:0000259" key="7">
    <source>
        <dbReference type="Pfam" id="PF13860"/>
    </source>
</evidence>
<evidence type="ECO:0000256" key="3">
    <source>
        <dbReference type="ARBA" id="ARBA00022795"/>
    </source>
</evidence>
<dbReference type="KEGG" id="opf:CBP31_12580"/>
<evidence type="ECO:0000313" key="9">
    <source>
        <dbReference type="EMBL" id="ART83354.1"/>
    </source>
</evidence>
<dbReference type="EMBL" id="CP021377">
    <property type="protein sequence ID" value="ART83354.1"/>
    <property type="molecule type" value="Genomic_DNA"/>
</dbReference>